<organism evidence="1 2">
    <name type="scientific">Populus trichocarpa</name>
    <name type="common">Western balsam poplar</name>
    <name type="synonym">Populus balsamifera subsp. trichocarpa</name>
    <dbReference type="NCBI Taxonomy" id="3694"/>
    <lineage>
        <taxon>Eukaryota</taxon>
        <taxon>Viridiplantae</taxon>
        <taxon>Streptophyta</taxon>
        <taxon>Embryophyta</taxon>
        <taxon>Tracheophyta</taxon>
        <taxon>Spermatophyta</taxon>
        <taxon>Magnoliopsida</taxon>
        <taxon>eudicotyledons</taxon>
        <taxon>Gunneridae</taxon>
        <taxon>Pentapetalae</taxon>
        <taxon>rosids</taxon>
        <taxon>fabids</taxon>
        <taxon>Malpighiales</taxon>
        <taxon>Salicaceae</taxon>
        <taxon>Saliceae</taxon>
        <taxon>Populus</taxon>
    </lineage>
</organism>
<evidence type="ECO:0000313" key="1">
    <source>
        <dbReference type="EMBL" id="PNT30902.1"/>
    </source>
</evidence>
<reference evidence="1 2" key="1">
    <citation type="journal article" date="2006" name="Science">
        <title>The genome of black cottonwood, Populus trichocarpa (Torr. &amp; Gray).</title>
        <authorList>
            <person name="Tuskan G.A."/>
            <person name="Difazio S."/>
            <person name="Jansson S."/>
            <person name="Bohlmann J."/>
            <person name="Grigoriev I."/>
            <person name="Hellsten U."/>
            <person name="Putnam N."/>
            <person name="Ralph S."/>
            <person name="Rombauts S."/>
            <person name="Salamov A."/>
            <person name="Schein J."/>
            <person name="Sterck L."/>
            <person name="Aerts A."/>
            <person name="Bhalerao R.R."/>
            <person name="Bhalerao R.P."/>
            <person name="Blaudez D."/>
            <person name="Boerjan W."/>
            <person name="Brun A."/>
            <person name="Brunner A."/>
            <person name="Busov V."/>
            <person name="Campbell M."/>
            <person name="Carlson J."/>
            <person name="Chalot M."/>
            <person name="Chapman J."/>
            <person name="Chen G.L."/>
            <person name="Cooper D."/>
            <person name="Coutinho P.M."/>
            <person name="Couturier J."/>
            <person name="Covert S."/>
            <person name="Cronk Q."/>
            <person name="Cunningham R."/>
            <person name="Davis J."/>
            <person name="Degroeve S."/>
            <person name="Dejardin A."/>
            <person name="Depamphilis C."/>
            <person name="Detter J."/>
            <person name="Dirks B."/>
            <person name="Dubchak I."/>
            <person name="Duplessis S."/>
            <person name="Ehlting J."/>
            <person name="Ellis B."/>
            <person name="Gendler K."/>
            <person name="Goodstein D."/>
            <person name="Gribskov M."/>
            <person name="Grimwood J."/>
            <person name="Groover A."/>
            <person name="Gunter L."/>
            <person name="Hamberger B."/>
            <person name="Heinze B."/>
            <person name="Helariutta Y."/>
            <person name="Henrissat B."/>
            <person name="Holligan D."/>
            <person name="Holt R."/>
            <person name="Huang W."/>
            <person name="Islam-Faridi N."/>
            <person name="Jones S."/>
            <person name="Jones-Rhoades M."/>
            <person name="Jorgensen R."/>
            <person name="Joshi C."/>
            <person name="Kangasjarvi J."/>
            <person name="Karlsson J."/>
            <person name="Kelleher C."/>
            <person name="Kirkpatrick R."/>
            <person name="Kirst M."/>
            <person name="Kohler A."/>
            <person name="Kalluri U."/>
            <person name="Larimer F."/>
            <person name="Leebens-Mack J."/>
            <person name="Leple J.C."/>
            <person name="Locascio P."/>
            <person name="Lou Y."/>
            <person name="Lucas S."/>
            <person name="Martin F."/>
            <person name="Montanini B."/>
            <person name="Napoli C."/>
            <person name="Nelson D.R."/>
            <person name="Nelson C."/>
            <person name="Nieminen K."/>
            <person name="Nilsson O."/>
            <person name="Pereda V."/>
            <person name="Peter G."/>
            <person name="Philippe R."/>
            <person name="Pilate G."/>
            <person name="Poliakov A."/>
            <person name="Razumovskaya J."/>
            <person name="Richardson P."/>
            <person name="Rinaldi C."/>
            <person name="Ritland K."/>
            <person name="Rouze P."/>
            <person name="Ryaboy D."/>
            <person name="Schmutz J."/>
            <person name="Schrader J."/>
            <person name="Segerman B."/>
            <person name="Shin H."/>
            <person name="Siddiqui A."/>
            <person name="Sterky F."/>
            <person name="Terry A."/>
            <person name="Tsai C.J."/>
            <person name="Uberbacher E."/>
            <person name="Unneberg P."/>
            <person name="Vahala J."/>
            <person name="Wall K."/>
            <person name="Wessler S."/>
            <person name="Yang G."/>
            <person name="Yin T."/>
            <person name="Douglas C."/>
            <person name="Marra M."/>
            <person name="Sandberg G."/>
            <person name="Van de Peer Y."/>
            <person name="Rokhsar D."/>
        </authorList>
    </citation>
    <scope>NUCLEOTIDE SEQUENCE [LARGE SCALE GENOMIC DNA]</scope>
    <source>
        <strain evidence="2">cv. Nisqually</strain>
    </source>
</reference>
<name>B9HD97_POPTR</name>
<keyword evidence="2" id="KW-1185">Reference proteome</keyword>
<evidence type="ECO:0000313" key="2">
    <source>
        <dbReference type="Proteomes" id="UP000006729"/>
    </source>
</evidence>
<accession>B9HD97</accession>
<dbReference type="EMBL" id="CM009295">
    <property type="protein sequence ID" value="PNT30902.1"/>
    <property type="molecule type" value="Genomic_DNA"/>
</dbReference>
<dbReference type="HOGENOM" id="CLU_2853939_0_0_1"/>
<gene>
    <name evidence="1" type="ORF">POPTR_006G106700</name>
</gene>
<dbReference type="Proteomes" id="UP000006729">
    <property type="component" value="Chromosome 6"/>
</dbReference>
<protein>
    <submittedName>
        <fullName evidence="1">Uncharacterized protein</fullName>
    </submittedName>
</protein>
<proteinExistence type="predicted"/>
<sequence length="65" mass="7440">MSALMGVMLRKSISFFQKVSFCLMDAFSLWVSAFRYNSSLHSQHSTAAIFRRYSLLSSLAALRDR</sequence>
<dbReference type="AlphaFoldDB" id="B9HD97"/>
<dbReference type="InParanoid" id="B9HD97"/>